<keyword evidence="6" id="KW-1185">Reference proteome</keyword>
<evidence type="ECO:0000256" key="3">
    <source>
        <dbReference type="SAM" id="MobiDB-lite"/>
    </source>
</evidence>
<dbReference type="InterPro" id="IPR052783">
    <property type="entry name" value="Metabolic/Drug-Res_Regulator"/>
</dbReference>
<gene>
    <name evidence="5" type="ORF">Sste5346_010254</name>
</gene>
<dbReference type="InterPro" id="IPR007219">
    <property type="entry name" value="XnlR_reg_dom"/>
</dbReference>
<organism evidence="5 6">
    <name type="scientific">Sporothrix stenoceras</name>
    <dbReference type="NCBI Taxonomy" id="5173"/>
    <lineage>
        <taxon>Eukaryota</taxon>
        <taxon>Fungi</taxon>
        <taxon>Dikarya</taxon>
        <taxon>Ascomycota</taxon>
        <taxon>Pezizomycotina</taxon>
        <taxon>Sordariomycetes</taxon>
        <taxon>Sordariomycetidae</taxon>
        <taxon>Ophiostomatales</taxon>
        <taxon>Ophiostomataceae</taxon>
        <taxon>Sporothrix</taxon>
    </lineage>
</organism>
<evidence type="ECO:0000313" key="5">
    <source>
        <dbReference type="EMBL" id="KAL1887374.1"/>
    </source>
</evidence>
<dbReference type="SMART" id="SM00066">
    <property type="entry name" value="GAL4"/>
    <property type="match status" value="1"/>
</dbReference>
<protein>
    <recommendedName>
        <fullName evidence="4">Zn(2)-C6 fungal-type domain-containing protein</fullName>
    </recommendedName>
</protein>
<feature type="domain" description="Zn(2)-C6 fungal-type" evidence="4">
    <location>
        <begin position="41"/>
        <end position="71"/>
    </location>
</feature>
<comment type="caution">
    <text evidence="5">The sequence shown here is derived from an EMBL/GenBank/DDBJ whole genome shotgun (WGS) entry which is preliminary data.</text>
</comment>
<keyword evidence="1" id="KW-0479">Metal-binding</keyword>
<feature type="compositionally biased region" description="Pro residues" evidence="3">
    <location>
        <begin position="728"/>
        <end position="743"/>
    </location>
</feature>
<feature type="region of interest" description="Disordered" evidence="3">
    <location>
        <begin position="1"/>
        <end position="32"/>
    </location>
</feature>
<dbReference type="InterPro" id="IPR001138">
    <property type="entry name" value="Zn2Cys6_DnaBD"/>
</dbReference>
<evidence type="ECO:0000259" key="4">
    <source>
        <dbReference type="PROSITE" id="PS50048"/>
    </source>
</evidence>
<dbReference type="Pfam" id="PF00172">
    <property type="entry name" value="Zn_clus"/>
    <property type="match status" value="1"/>
</dbReference>
<accession>A0ABR3YIX3</accession>
<dbReference type="Proteomes" id="UP001583186">
    <property type="component" value="Unassembled WGS sequence"/>
</dbReference>
<dbReference type="PROSITE" id="PS00463">
    <property type="entry name" value="ZN2_CY6_FUNGAL_1"/>
    <property type="match status" value="1"/>
</dbReference>
<dbReference type="PANTHER" id="PTHR47655">
    <property type="entry name" value="QUINIC ACID UTILIZATION ACTIVATOR"/>
    <property type="match status" value="1"/>
</dbReference>
<evidence type="ECO:0000256" key="1">
    <source>
        <dbReference type="ARBA" id="ARBA00022723"/>
    </source>
</evidence>
<keyword evidence="2" id="KW-0539">Nucleus</keyword>
<dbReference type="PROSITE" id="PS50048">
    <property type="entry name" value="ZN2_CY6_FUNGAL_2"/>
    <property type="match status" value="1"/>
</dbReference>
<dbReference type="CDD" id="cd12148">
    <property type="entry name" value="fungal_TF_MHR"/>
    <property type="match status" value="1"/>
</dbReference>
<feature type="compositionally biased region" description="Low complexity" evidence="3">
    <location>
        <begin position="1"/>
        <end position="11"/>
    </location>
</feature>
<feature type="compositionally biased region" description="Pro residues" evidence="3">
    <location>
        <begin position="766"/>
        <end position="780"/>
    </location>
</feature>
<dbReference type="InterPro" id="IPR036864">
    <property type="entry name" value="Zn2-C6_fun-type_DNA-bd_sf"/>
</dbReference>
<reference evidence="5 6" key="1">
    <citation type="journal article" date="2024" name="IMA Fungus">
        <title>IMA Genome - F19 : A genome assembly and annotation guide to empower mycologists, including annotated draft genome sequences of Ceratocystis pirilliformis, Diaporthe australafricana, Fusarium ophioides, Paecilomyces lecythidis, and Sporothrix stenoceras.</title>
        <authorList>
            <person name="Aylward J."/>
            <person name="Wilson A.M."/>
            <person name="Visagie C.M."/>
            <person name="Spraker J."/>
            <person name="Barnes I."/>
            <person name="Buitendag C."/>
            <person name="Ceriani C."/>
            <person name="Del Mar Angel L."/>
            <person name="du Plessis D."/>
            <person name="Fuchs T."/>
            <person name="Gasser K."/>
            <person name="Kramer D."/>
            <person name="Li W."/>
            <person name="Munsamy K."/>
            <person name="Piso A."/>
            <person name="Price J.L."/>
            <person name="Sonnekus B."/>
            <person name="Thomas C."/>
            <person name="van der Nest A."/>
            <person name="van Dijk A."/>
            <person name="van Heerden A."/>
            <person name="van Vuuren N."/>
            <person name="Yilmaz N."/>
            <person name="Duong T.A."/>
            <person name="van der Merwe N.A."/>
            <person name="Wingfield M.J."/>
            <person name="Wingfield B.D."/>
        </authorList>
    </citation>
    <scope>NUCLEOTIDE SEQUENCE [LARGE SCALE GENOMIC DNA]</scope>
    <source>
        <strain evidence="5 6">CMW 5346</strain>
    </source>
</reference>
<feature type="region of interest" description="Disordered" evidence="3">
    <location>
        <begin position="718"/>
        <end position="792"/>
    </location>
</feature>
<dbReference type="EMBL" id="JAWCUI010000124">
    <property type="protein sequence ID" value="KAL1887374.1"/>
    <property type="molecule type" value="Genomic_DNA"/>
</dbReference>
<dbReference type="Pfam" id="PF04082">
    <property type="entry name" value="Fungal_trans"/>
    <property type="match status" value="1"/>
</dbReference>
<evidence type="ECO:0000313" key="6">
    <source>
        <dbReference type="Proteomes" id="UP001583186"/>
    </source>
</evidence>
<feature type="region of interest" description="Disordered" evidence="3">
    <location>
        <begin position="182"/>
        <end position="263"/>
    </location>
</feature>
<sequence length="843" mass="89935">MIAQGTATTTAGRRDHDAADLSSPPWDNNASSRKRLRVARACSTCRRRKERCDGLQPSCQRCTAMDRPCSYNPYRKRGLRTGYVRGTEILLGLLLSAYDDADSLILSVLQHGAGADGQTTAAVSPSAAVLAPSASLLETWRSSAALQELQKALAVSESEEDEETYLLSLDARITEAFNALPRRTRPSDHDDIDIDAPAFVTPPPCPPPSALPVAHSSSPLPPPQRPPPPPMLLPSPQPSATYTATRLDNPKTSDSTSPWGPPIPPNWPQLVQIYLSSTHSWLPTIQTYTLFRSAILMTGDTAAAAMAGSGGSSDGLRPGDVASLWAVLSLSTDQLEAARQTGGVLSPAYDRGGPSEPTLGHIYAVAKDMAIRDPECFDAGHVHAFLIMTLVEMGRSAWDKAWVWIGRAVYTAAVLGIVPGITGAPLTQQGRLQQPPLDDTQRRLFLGCFVLDTLLAMKLGHRPYLTSLDRQHVGSITFDGIEEWVSWAPVFATPADMPGHAPSLRPGRILSTFSHIGSLVSLLGRLHLAGAGSVKPQQLAGMAEEFTTLLQSTRPATATGVPSATPSATPAGADRDTAALHAEPPHIQQYKVMVAVTYVRIMSEFVSGPSTALPPSCLRAVEQAMPPDLVGTLSMLASTPRQAPLFRRGGSPSTLPAILGVLDQIGASSPDCYLRPDFLESLHQHHQQHAHQQAHQQTMAASTVLPAATAMQLHDVGRPTTFPVPAVSMPPPTPEPRPGPPSLIAPSLDQASQEDAAANINTSPDPRTPAMPPPAHPPPAVDALRRPGEPLPASTSLAAAPFAASVDDDALFSQLALLDTTDWYVTSRCLLRSVLEPMHYLHY</sequence>
<evidence type="ECO:0000256" key="2">
    <source>
        <dbReference type="ARBA" id="ARBA00023242"/>
    </source>
</evidence>
<dbReference type="Gene3D" id="4.10.240.10">
    <property type="entry name" value="Zn(2)-C6 fungal-type DNA-binding domain"/>
    <property type="match status" value="1"/>
</dbReference>
<feature type="compositionally biased region" description="Pro residues" evidence="3">
    <location>
        <begin position="219"/>
        <end position="237"/>
    </location>
</feature>
<proteinExistence type="predicted"/>
<feature type="compositionally biased region" description="Polar residues" evidence="3">
    <location>
        <begin position="240"/>
        <end position="257"/>
    </location>
</feature>
<dbReference type="CDD" id="cd00067">
    <property type="entry name" value="GAL4"/>
    <property type="match status" value="1"/>
</dbReference>
<dbReference type="PANTHER" id="PTHR47655:SF2">
    <property type="entry name" value="QUINIC ACID UTILIZATION ACTIVATOR"/>
    <property type="match status" value="1"/>
</dbReference>
<dbReference type="SUPFAM" id="SSF57701">
    <property type="entry name" value="Zn2/Cys6 DNA-binding domain"/>
    <property type="match status" value="1"/>
</dbReference>
<feature type="compositionally biased region" description="Polar residues" evidence="3">
    <location>
        <begin position="749"/>
        <end position="763"/>
    </location>
</feature>
<name>A0ABR3YIX3_9PEZI</name>
<feature type="compositionally biased region" description="Pro residues" evidence="3">
    <location>
        <begin position="200"/>
        <end position="210"/>
    </location>
</feature>